<protein>
    <recommendedName>
        <fullName evidence="7">SANT domain-containing protein</fullName>
    </recommendedName>
</protein>
<feature type="region of interest" description="Disordered" evidence="1">
    <location>
        <begin position="1789"/>
        <end position="1835"/>
    </location>
</feature>
<feature type="compositionally biased region" description="Low complexity" evidence="1">
    <location>
        <begin position="3151"/>
        <end position="3160"/>
    </location>
</feature>
<dbReference type="CDD" id="cd00167">
    <property type="entry name" value="SANT"/>
    <property type="match status" value="2"/>
</dbReference>
<feature type="region of interest" description="Disordered" evidence="1">
    <location>
        <begin position="1953"/>
        <end position="2004"/>
    </location>
</feature>
<feature type="compositionally biased region" description="Basic and acidic residues" evidence="1">
    <location>
        <begin position="841"/>
        <end position="855"/>
    </location>
</feature>
<dbReference type="GO" id="GO:0000785">
    <property type="term" value="C:chromatin"/>
    <property type="evidence" value="ECO:0007669"/>
    <property type="project" value="TreeGrafter"/>
</dbReference>
<feature type="region of interest" description="Disordered" evidence="1">
    <location>
        <begin position="2913"/>
        <end position="2961"/>
    </location>
</feature>
<feature type="compositionally biased region" description="Basic and acidic residues" evidence="1">
    <location>
        <begin position="345"/>
        <end position="356"/>
    </location>
</feature>
<feature type="region of interest" description="Disordered" evidence="1">
    <location>
        <begin position="3039"/>
        <end position="3109"/>
    </location>
</feature>
<dbReference type="SMART" id="SM00717">
    <property type="entry name" value="SANT"/>
    <property type="match status" value="3"/>
</dbReference>
<accession>A0AAW1QBZ6</accession>
<feature type="region of interest" description="Disordered" evidence="1">
    <location>
        <begin position="2223"/>
        <end position="2426"/>
    </location>
</feature>
<evidence type="ECO:0000259" key="4">
    <source>
        <dbReference type="PROSITE" id="PS51294"/>
    </source>
</evidence>
<feature type="compositionally biased region" description="Low complexity" evidence="1">
    <location>
        <begin position="433"/>
        <end position="448"/>
    </location>
</feature>
<keyword evidence="6" id="KW-1185">Reference proteome</keyword>
<feature type="compositionally biased region" description="Low complexity" evidence="1">
    <location>
        <begin position="498"/>
        <end position="530"/>
    </location>
</feature>
<name>A0AAW1QBZ6_9CHLO</name>
<dbReference type="GO" id="GO:0005654">
    <property type="term" value="C:nucleoplasm"/>
    <property type="evidence" value="ECO:0007669"/>
    <property type="project" value="UniProtKB-ARBA"/>
</dbReference>
<feature type="compositionally biased region" description="Basic and acidic residues" evidence="1">
    <location>
        <begin position="1073"/>
        <end position="1087"/>
    </location>
</feature>
<dbReference type="Proteomes" id="UP001438707">
    <property type="component" value="Unassembled WGS sequence"/>
</dbReference>
<feature type="compositionally biased region" description="Polar residues" evidence="1">
    <location>
        <begin position="933"/>
        <end position="959"/>
    </location>
</feature>
<feature type="compositionally biased region" description="Polar residues" evidence="1">
    <location>
        <begin position="1809"/>
        <end position="1835"/>
    </location>
</feature>
<feature type="compositionally biased region" description="Low complexity" evidence="1">
    <location>
        <begin position="681"/>
        <end position="691"/>
    </location>
</feature>
<organism evidence="5 6">
    <name type="scientific">Apatococcus lobatus</name>
    <dbReference type="NCBI Taxonomy" id="904363"/>
    <lineage>
        <taxon>Eukaryota</taxon>
        <taxon>Viridiplantae</taxon>
        <taxon>Chlorophyta</taxon>
        <taxon>core chlorophytes</taxon>
        <taxon>Trebouxiophyceae</taxon>
        <taxon>Chlorellales</taxon>
        <taxon>Chlorellaceae</taxon>
        <taxon>Apatococcus</taxon>
    </lineage>
</organism>
<dbReference type="PANTHER" id="PTHR13992">
    <property type="entry name" value="NUCLEAR RECEPTOR CO-REPRESSOR RELATED NCOR"/>
    <property type="match status" value="1"/>
</dbReference>
<feature type="compositionally biased region" description="Polar residues" evidence="1">
    <location>
        <begin position="554"/>
        <end position="566"/>
    </location>
</feature>
<feature type="region of interest" description="Disordered" evidence="1">
    <location>
        <begin position="2038"/>
        <end position="2074"/>
    </location>
</feature>
<feature type="domain" description="SANT" evidence="3">
    <location>
        <begin position="1736"/>
        <end position="1787"/>
    </location>
</feature>
<feature type="compositionally biased region" description="Pro residues" evidence="1">
    <location>
        <begin position="2253"/>
        <end position="2267"/>
    </location>
</feature>
<evidence type="ECO:0000256" key="1">
    <source>
        <dbReference type="SAM" id="MobiDB-lite"/>
    </source>
</evidence>
<dbReference type="InterPro" id="IPR017884">
    <property type="entry name" value="SANT_dom"/>
</dbReference>
<feature type="region of interest" description="Disordered" evidence="1">
    <location>
        <begin position="3206"/>
        <end position="3262"/>
    </location>
</feature>
<dbReference type="PROSITE" id="PS50090">
    <property type="entry name" value="MYB_LIKE"/>
    <property type="match status" value="1"/>
</dbReference>
<feature type="compositionally biased region" description="Low complexity" evidence="1">
    <location>
        <begin position="717"/>
        <end position="729"/>
    </location>
</feature>
<feature type="compositionally biased region" description="Polar residues" evidence="1">
    <location>
        <begin position="887"/>
        <end position="912"/>
    </location>
</feature>
<feature type="compositionally biased region" description="Polar residues" evidence="1">
    <location>
        <begin position="1111"/>
        <end position="1120"/>
    </location>
</feature>
<feature type="compositionally biased region" description="Polar residues" evidence="1">
    <location>
        <begin position="2286"/>
        <end position="2298"/>
    </location>
</feature>
<dbReference type="EMBL" id="JALJOS010000051">
    <property type="protein sequence ID" value="KAK9819028.1"/>
    <property type="molecule type" value="Genomic_DNA"/>
</dbReference>
<feature type="region of interest" description="Disordered" evidence="1">
    <location>
        <begin position="2474"/>
        <end position="2706"/>
    </location>
</feature>
<feature type="region of interest" description="Disordered" evidence="1">
    <location>
        <begin position="1848"/>
        <end position="1903"/>
    </location>
</feature>
<feature type="domain" description="SANT" evidence="3">
    <location>
        <begin position="1555"/>
        <end position="1610"/>
    </location>
</feature>
<feature type="compositionally biased region" description="Basic and acidic residues" evidence="1">
    <location>
        <begin position="692"/>
        <end position="705"/>
    </location>
</feature>
<evidence type="ECO:0000259" key="2">
    <source>
        <dbReference type="PROSITE" id="PS50090"/>
    </source>
</evidence>
<dbReference type="PROSITE" id="PS51293">
    <property type="entry name" value="SANT"/>
    <property type="match status" value="2"/>
</dbReference>
<dbReference type="GO" id="GO:0006357">
    <property type="term" value="P:regulation of transcription by RNA polymerase II"/>
    <property type="evidence" value="ECO:0007669"/>
    <property type="project" value="TreeGrafter"/>
</dbReference>
<feature type="compositionally biased region" description="Low complexity" evidence="1">
    <location>
        <begin position="2038"/>
        <end position="2055"/>
    </location>
</feature>
<feature type="compositionally biased region" description="Polar residues" evidence="1">
    <location>
        <begin position="2944"/>
        <end position="2959"/>
    </location>
</feature>
<evidence type="ECO:0000313" key="5">
    <source>
        <dbReference type="EMBL" id="KAK9819028.1"/>
    </source>
</evidence>
<sequence length="3262" mass="347447">MADEGPRGFYGRKRDWTEQGYDRGHSSWAQAPGNKRGRFDGTHVREHGRGDRGPPPRDAPHFGGPPRFGHPMQKGPADRAPSFPGPPDRRAAGFDAPHLAQDGGRAFRSPPPAAFREPFFRDLSPRDRRGPPPAPPLPTVRGPYPDYAEREAGELTGGPLEGPWGPRQVGRRPPGWDPRMPPAGWDRNHPGPQAHPMGPMHPSQVARPMSPFDSSLRGPQDGALGDGSREWGSLSRDAVRESFLRPRGSPISPAQGRHTASLRSISPRRSSFAPRGSAEGWDGREGPPMPPRPLPMPPPLPAGNLSTPRNLPPDGRQLNPRSAPPSLRIGAERPFRSSEGTRGSGSRDRIASEPRRGRVSRSPSRSASPLKRRPDATSPAPASAPSSAQKGMSEPRSSGRAPSDGPAGGKQETVRVPAASLPGPPPMQRVLYPVSGPASGATSPSPSVRIPSKAFMALASRQPPDAASSPRPPKSSNAASSEAPHVSADTGSQGDLKPSPLRSRPSRFSQSPPGISKAPAAPVPSLAAPPQVTSPTLQPPEPASTGPIPHAHLATSQPAQLCPSASESKKAEAPPAHSSRGGAPPASGLIKEQHATSPSPLTPPTLAKGVAPGAVPASSPVTDHANEPLVVQDSAVNVQPEDGNRTPAGRTMPSAAEELKPSGLMQLSVEPKGSPHPMHPQPSGLSSGPSGVREKQAADAARSPHDPSASVSPDAGQSSSALPAALQSPPARPAPLTSADPGPGTVPLPVTSAEQPAPTEAAPKRKRLGWGQGLKRRESHPVLGQAPPANGKLLQPNSDAIPMLAGDDSHPSSVFAPSATKPRPPIDPNGDLQTAARPAQSRRDLPARLPPDPRTEGMAIPILAGDLGTPLPEPPSEISSPAGPHVLQTQVSREGLAQHTSAQAMGQPSKTLSDGPFLPTAENVPAMPERMAQESSIVSPANEETASPARTSPSANTIMSPAADSCAKDLEGSLEALKASLLAAKQSEISEAMPKLPSEQAPAGETVEETGRSESVPSQAGPIAEVKLVQPSDDPVAVSAEAMPIAAEMPADVPMMDTLPEEFLPDLHVPLPRPDHEVSAEKQDMERAAPSPSAQPVGHPASPVSPFAQPMSVTEQQQQPELARGAPAMSAGDGDEAGTHAGLLPSNSAASDRQVAAEAQPPDMKQEAAGVQAQQELQASRDRLLLDTQTLDARIADTSKQLEDLKQAQFADDAEIKAVQQQLDDLARPGKAPAAHSVADALSDAESSSMEDSVATNKGLRARARRSTLSVEAPAQASISANVNGEAMSPAIPLQDVAMEDVASPKAPASPVITAAFPAFSSGDPVKEAEAVPKPKASSPSALSDSSLRHALARAFPLKPDSRAERLPILARNMQHAAASDRAQLKLLPSCLVAELSLGPGRALRPFAFSPEHLPSYQSCLDEHIQNRPRLFQKMKEKRKALLLFQAYLALEYREKFNSYSSHLRDAGKQDAFKVASEPAKLLGRQTSRSKSGSGAVRSDYEEQLIMSQLQAAERMHSQLMVQEYVLDPAERERNRFISSNGRIEDPVKQLDLEDLSKRWTDAERKHFHEQFMLFPKDFFRISHALKELGIERSTGECVAFFYRTQKLDEFANVRRKQQLKKRRLQSDLNRSVTYMGMSSARRGDVLVTTAVRATRYPPPAEPVAKPAGRGFGRGGKLPPAVRPPKPVRGPLPPGDGAAFSMPPSPQGYYEPSGLSPLPLVAGGLPLATDRPIADDRAGGWSADEEQRFMEALRLCGKDMRGIAQQMGTRSMGAVKSFFNKHRKRLQLDKVLESRGSGTNEGRLGRGSSGMTDLPTPSASAGPSRQTSFSQGTQAAALQPFDPARLHRHPDVQADDAGDEDDGLAQGHETGMSFSRGQAHSQQQQQRGRTEPHSQPAVRASPYSAYPDAEPIFAQPQHSNHARHDHTFDTSVPESAHMAAIAARLGLGDGWRHHTGMPEQHDNNRRAPGATYGNLDQYENQHDRGPPPFKPQQSETAPPDAAWLPPGLLQLLNQEAAPDASAGLQQMMAQYLVSQHLSQQVEQSRQQQQDSMPSPFHDRQPPQHPPRPELPLGEADLASFGTASLPAFQSVLAALAASHAAARQGPAPPPHFPHSHFNPTGPTERLEVDRLAAAAPRADAYGMDQVSDAQALMQALGARAASEVLGMEGLPAGSQEGAPTNGNVFAPAHALLPPPRLGQLPAQQPLHNSLHPSGAFGFVQHDQGFRQTSPAPPGPLNPGLLPRSAPYQRPSYPQLPPYPGTPFPPALDPQGSLPDFPPLDHLPRQQHGSQPGHTQPSPAGQHLPTAFKPASFLGTFTSPADAAWAPPEARTGPLQQSAAQDRLQGTPSDTEHGPVDGPVDREKAGKEALQLERSSSEVRNVSVAGLSSAEPKPGEAGSNMEKKEEGEKAKKADAANKSASSWQEDEKAAFMETYKEYGRDWERLQKAIPNKKQIQIKNYYQNYKSKLGLERIELPPTAIHPASRSRRRSNPQSASDAPRSVDPAKSASSQPKSPPGSQPLQSFMSDVMAHLRQSTSTAGTQADGMPAGPSHEQQQHQPDHSQKQAPSPPQRVSSTQAGGNIDQVKHDGEESPVEETARPDPAGTQTEGRSGGRSQEIETQQQAAAPAEQEAGQQQPAGPSNTNQQPALDQSMGRHSMAKDLSDQQQDAADHQPSRSASPHNMLRQEPFGPHAGSSQASKSHPLPEKSPHEMAYLAALRHFGMSDHQAHRQGLPPAMQSRLTDPLMSSGPNEQELATLRLAEPLQQQHMPSVRSQPPTPHEPFPFHDPLAAQMISAADSRADTRQLPLFLQPNHAEAHPVAQQGDLTEDRFPHNPALDPFLSSLQQQHSFSVADQRAAVPRAPPQGGLPGFESSGYQEALRMRMDSPLYASNQAAAAAAAAAVDAAAQMEGCTPYHPPLLQGNASGSRHDLRRLTPNPGRDENPYEQSFTGQTAASSLQHHLQDHWPSRLLPRGPAEAAMQAALHAQLMQGVPLDDGMQQAMQAVAMHAEGDASHKAQVFNEESCRDALAAGRSPFADLQLPPSAGSLKNQHASKSQDSGSEMTAHIALLQNKDGQSKASLHTRPPAEHRSRSFIDQERSNAGIGRASSEQLELERLRKAAEWMRNQHIQNGGPVNRGHQQPVQGRGGLGAANGAEGQEAAAALHRDQLPGDNRAAEHADQLSNRSQPLAHLHDSQMMRQTLLGLLEAQQKMSQQQSDVGGPLGSRSPRPSSRSSRPPFSRPIADSGPEANAQAAAKPSLNEP</sequence>
<feature type="compositionally biased region" description="Basic and acidic residues" evidence="1">
    <location>
        <begin position="2349"/>
        <end position="2376"/>
    </location>
</feature>
<feature type="compositionally biased region" description="Low complexity" evidence="1">
    <location>
        <begin position="2620"/>
        <end position="2639"/>
    </location>
</feature>
<feature type="compositionally biased region" description="Polar residues" evidence="1">
    <location>
        <begin position="3046"/>
        <end position="3061"/>
    </location>
</feature>
<dbReference type="InterPro" id="IPR009057">
    <property type="entry name" value="Homeodomain-like_sf"/>
</dbReference>
<reference evidence="5 6" key="1">
    <citation type="journal article" date="2024" name="Nat. Commun.">
        <title>Phylogenomics reveals the evolutionary origins of lichenization in chlorophyte algae.</title>
        <authorList>
            <person name="Puginier C."/>
            <person name="Libourel C."/>
            <person name="Otte J."/>
            <person name="Skaloud P."/>
            <person name="Haon M."/>
            <person name="Grisel S."/>
            <person name="Petersen M."/>
            <person name="Berrin J.G."/>
            <person name="Delaux P.M."/>
            <person name="Dal Grande F."/>
            <person name="Keller J."/>
        </authorList>
    </citation>
    <scope>NUCLEOTIDE SEQUENCE [LARGE SCALE GENOMIC DNA]</scope>
    <source>
        <strain evidence="5 6">SAG 2145</strain>
    </source>
</reference>
<feature type="compositionally biased region" description="Basic and acidic residues" evidence="1">
    <location>
        <begin position="37"/>
        <end position="60"/>
    </location>
</feature>
<feature type="domain" description="Myb-like" evidence="2">
    <location>
        <begin position="2414"/>
        <end position="2464"/>
    </location>
</feature>
<evidence type="ECO:0000259" key="3">
    <source>
        <dbReference type="PROSITE" id="PS51293"/>
    </source>
</evidence>
<feature type="region of interest" description="Disordered" evidence="1">
    <location>
        <begin position="1324"/>
        <end position="1345"/>
    </location>
</feature>
<feature type="compositionally biased region" description="Low complexity" evidence="1">
    <location>
        <begin position="3224"/>
        <end position="3241"/>
    </location>
</feature>
<dbReference type="InterPro" id="IPR051571">
    <property type="entry name" value="N-CoR_corepressor"/>
</dbReference>
<feature type="compositionally biased region" description="Basic and acidic residues" evidence="1">
    <location>
        <begin position="2657"/>
        <end position="2673"/>
    </location>
</feature>
<dbReference type="Gene3D" id="1.10.10.60">
    <property type="entry name" value="Homeodomain-like"/>
    <property type="match status" value="2"/>
</dbReference>
<feature type="compositionally biased region" description="Low complexity" evidence="1">
    <location>
        <begin position="360"/>
        <end position="369"/>
    </location>
</feature>
<dbReference type="Gene3D" id="1.20.58.1880">
    <property type="match status" value="1"/>
</dbReference>
<feature type="compositionally biased region" description="Pro residues" evidence="1">
    <location>
        <begin position="287"/>
        <end position="301"/>
    </location>
</feature>
<feature type="compositionally biased region" description="Polar residues" evidence="1">
    <location>
        <begin position="2333"/>
        <end position="2348"/>
    </location>
</feature>
<feature type="compositionally biased region" description="Acidic residues" evidence="1">
    <location>
        <begin position="1853"/>
        <end position="1863"/>
    </location>
</feature>
<feature type="region of interest" description="Disordered" evidence="1">
    <location>
        <begin position="1065"/>
        <end position="1177"/>
    </location>
</feature>
<feature type="region of interest" description="Disordered" evidence="1">
    <location>
        <begin position="3128"/>
        <end position="3160"/>
    </location>
</feature>
<dbReference type="PANTHER" id="PTHR13992:SF39">
    <property type="entry name" value="SMRTER, ISOFORM G"/>
    <property type="match status" value="1"/>
</dbReference>
<dbReference type="PROSITE" id="PS51294">
    <property type="entry name" value="HTH_MYB"/>
    <property type="match status" value="1"/>
</dbReference>
<comment type="caution">
    <text evidence="5">The sequence shown here is derived from an EMBL/GenBank/DDBJ whole genome shotgun (WGS) entry which is preliminary data.</text>
</comment>
<feature type="domain" description="HTH myb-type" evidence="4">
    <location>
        <begin position="1741"/>
        <end position="1787"/>
    </location>
</feature>
<feature type="region of interest" description="Disordered" evidence="1">
    <location>
        <begin position="1"/>
        <end position="963"/>
    </location>
</feature>
<dbReference type="Pfam" id="PF00249">
    <property type="entry name" value="Myb_DNA-binding"/>
    <property type="match status" value="2"/>
</dbReference>
<proteinExistence type="predicted"/>
<feature type="compositionally biased region" description="Polar residues" evidence="1">
    <location>
        <begin position="1872"/>
        <end position="1881"/>
    </location>
</feature>
<feature type="compositionally biased region" description="Basic and acidic residues" evidence="1">
    <location>
        <begin position="1"/>
        <end position="25"/>
    </location>
</feature>
<dbReference type="GO" id="GO:0032991">
    <property type="term" value="C:protein-containing complex"/>
    <property type="evidence" value="ECO:0007669"/>
    <property type="project" value="UniProtKB-ARBA"/>
</dbReference>
<gene>
    <name evidence="5" type="ORF">WJX74_007162</name>
</gene>
<dbReference type="InterPro" id="IPR017930">
    <property type="entry name" value="Myb_dom"/>
</dbReference>
<feature type="region of interest" description="Disordered" evidence="1">
    <location>
        <begin position="1225"/>
        <end position="1261"/>
    </location>
</feature>
<feature type="region of interest" description="Disordered" evidence="1">
    <location>
        <begin position="1658"/>
        <end position="1687"/>
    </location>
</feature>
<evidence type="ECO:0008006" key="7">
    <source>
        <dbReference type="Google" id="ProtNLM"/>
    </source>
</evidence>
<feature type="compositionally biased region" description="Low complexity" evidence="1">
    <location>
        <begin position="378"/>
        <end position="388"/>
    </location>
</feature>
<feature type="region of interest" description="Disordered" evidence="1">
    <location>
        <begin position="990"/>
        <end position="1030"/>
    </location>
</feature>
<feature type="compositionally biased region" description="Polar residues" evidence="1">
    <location>
        <begin position="1245"/>
        <end position="1256"/>
    </location>
</feature>
<feature type="compositionally biased region" description="Low complexity" evidence="1">
    <location>
        <begin position="61"/>
        <end position="71"/>
    </location>
</feature>
<evidence type="ECO:0000313" key="6">
    <source>
        <dbReference type="Proteomes" id="UP001438707"/>
    </source>
</evidence>
<feature type="compositionally biased region" description="Basic and acidic residues" evidence="1">
    <location>
        <begin position="2400"/>
        <end position="2414"/>
    </location>
</feature>
<dbReference type="SUPFAM" id="SSF46689">
    <property type="entry name" value="Homeodomain-like"/>
    <property type="match status" value="3"/>
</dbReference>
<feature type="compositionally biased region" description="Basic and acidic residues" evidence="1">
    <location>
        <begin position="2553"/>
        <end position="2562"/>
    </location>
</feature>
<feature type="compositionally biased region" description="Basic and acidic residues" evidence="1">
    <location>
        <begin position="118"/>
        <end position="130"/>
    </location>
</feature>
<dbReference type="InterPro" id="IPR001005">
    <property type="entry name" value="SANT/Myb"/>
</dbReference>
<feature type="compositionally biased region" description="Basic and acidic residues" evidence="1">
    <location>
        <begin position="3084"/>
        <end position="3098"/>
    </location>
</feature>
<feature type="compositionally biased region" description="Basic and acidic residues" evidence="1">
    <location>
        <begin position="2926"/>
        <end position="2942"/>
    </location>
</feature>
<feature type="compositionally biased region" description="Low complexity" evidence="1">
    <location>
        <begin position="1334"/>
        <end position="1345"/>
    </location>
</feature>